<proteinExistence type="predicted"/>
<sequence length="114" mass="13074">MKLIITKNQSKGIIGGVSFEVFAKIQLSEEEKKLIDHYKLHNEILFQKKMVIWGEPTDHLIDVRVKHLVDGTTYKCKNLGEVLGYINSLKEACATLKTYLEVAKSFGGEEWIEY</sequence>
<organism evidence="1">
    <name type="scientific">candidate division WOR-3 bacterium</name>
    <dbReference type="NCBI Taxonomy" id="2052148"/>
    <lineage>
        <taxon>Bacteria</taxon>
        <taxon>Bacteria division WOR-3</taxon>
    </lineage>
</organism>
<evidence type="ECO:0000313" key="1">
    <source>
        <dbReference type="EMBL" id="HHR48786.1"/>
    </source>
</evidence>
<dbReference type="AlphaFoldDB" id="A0A7V6CN29"/>
<accession>A0A7V6CN29</accession>
<protein>
    <submittedName>
        <fullName evidence="1">Uncharacterized protein</fullName>
    </submittedName>
</protein>
<gene>
    <name evidence="1" type="ORF">ENV79_03985</name>
</gene>
<name>A0A7V6CN29_UNCW3</name>
<comment type="caution">
    <text evidence="1">The sequence shown here is derived from an EMBL/GenBank/DDBJ whole genome shotgun (WGS) entry which is preliminary data.</text>
</comment>
<reference evidence="1" key="1">
    <citation type="journal article" date="2020" name="mSystems">
        <title>Genome- and Community-Level Interaction Insights into Carbon Utilization and Element Cycling Functions of Hydrothermarchaeota in Hydrothermal Sediment.</title>
        <authorList>
            <person name="Zhou Z."/>
            <person name="Liu Y."/>
            <person name="Xu W."/>
            <person name="Pan J."/>
            <person name="Luo Z.H."/>
            <person name="Li M."/>
        </authorList>
    </citation>
    <scope>NUCLEOTIDE SEQUENCE [LARGE SCALE GENOMIC DNA]</scope>
    <source>
        <strain evidence="1">SpSt-791</strain>
    </source>
</reference>
<dbReference type="EMBL" id="DTHS01000024">
    <property type="protein sequence ID" value="HHR48786.1"/>
    <property type="molecule type" value="Genomic_DNA"/>
</dbReference>